<evidence type="ECO:0000313" key="2">
    <source>
        <dbReference type="Proteomes" id="UP000005631"/>
    </source>
</evidence>
<reference evidence="1 2" key="1">
    <citation type="journal article" date="2012" name="Stand. Genomic Sci.">
        <title>Genome sequence of the orange-pigmented seawater bacterium Owenweeksia hongkongensis type strain (UST20020801(T)).</title>
        <authorList>
            <person name="Riedel T."/>
            <person name="Held B."/>
            <person name="Nolan M."/>
            <person name="Lucas S."/>
            <person name="Lapidus A."/>
            <person name="Tice H."/>
            <person name="Del Rio T.G."/>
            <person name="Cheng J.F."/>
            <person name="Han C."/>
            <person name="Tapia R."/>
            <person name="Goodwin L.A."/>
            <person name="Pitluck S."/>
            <person name="Liolios K."/>
            <person name="Mavromatis K."/>
            <person name="Pagani I."/>
            <person name="Ivanova N."/>
            <person name="Mikhailova N."/>
            <person name="Pati A."/>
            <person name="Chen A."/>
            <person name="Palaniappan K."/>
            <person name="Rohde M."/>
            <person name="Tindall B.J."/>
            <person name="Detter J.C."/>
            <person name="Goker M."/>
            <person name="Woyke T."/>
            <person name="Bristow J."/>
            <person name="Eisen J.A."/>
            <person name="Markowitz V."/>
            <person name="Hugenholtz P."/>
            <person name="Klenk H.P."/>
            <person name="Kyrpides N.C."/>
        </authorList>
    </citation>
    <scope>NUCLEOTIDE SEQUENCE</scope>
    <source>
        <strain evidence="2">DSM 17368 / JCM 12287 / NRRL B-23963</strain>
    </source>
</reference>
<accession>G8R4A3</accession>
<proteinExistence type="predicted"/>
<dbReference type="KEGG" id="oho:Oweho_3252"/>
<sequence length="58" mass="6399">MEGIVLRTKMASGQERKEVVPVSKATFKVYQALVSGGLTISEIDSAIELFKLNKEDDQ</sequence>
<keyword evidence="2" id="KW-1185">Reference proteome</keyword>
<dbReference type="HOGENOM" id="CLU_2975031_0_0_10"/>
<dbReference type="EMBL" id="CP003156">
    <property type="protein sequence ID" value="AEV34203.1"/>
    <property type="molecule type" value="Genomic_DNA"/>
</dbReference>
<dbReference type="STRING" id="926562.Oweho_3252"/>
<evidence type="ECO:0000313" key="1">
    <source>
        <dbReference type="EMBL" id="AEV34203.1"/>
    </source>
</evidence>
<gene>
    <name evidence="1" type="ordered locus">Oweho_3252</name>
</gene>
<name>G8R4A3_OWEHD</name>
<protein>
    <submittedName>
        <fullName evidence="1">Uncharacterized protein</fullName>
    </submittedName>
</protein>
<organism evidence="1 2">
    <name type="scientific">Owenweeksia hongkongensis (strain DSM 17368 / CIP 108786 / JCM 12287 / NRRL B-23963 / UST20020801)</name>
    <dbReference type="NCBI Taxonomy" id="926562"/>
    <lineage>
        <taxon>Bacteria</taxon>
        <taxon>Pseudomonadati</taxon>
        <taxon>Bacteroidota</taxon>
        <taxon>Flavobacteriia</taxon>
        <taxon>Flavobacteriales</taxon>
        <taxon>Owenweeksiaceae</taxon>
        <taxon>Owenweeksia</taxon>
    </lineage>
</organism>
<dbReference type="AlphaFoldDB" id="G8R4A3"/>
<dbReference type="Proteomes" id="UP000005631">
    <property type="component" value="Chromosome"/>
</dbReference>
<dbReference type="RefSeq" id="WP_014203550.1">
    <property type="nucleotide sequence ID" value="NC_016599.1"/>
</dbReference>